<evidence type="ECO:0000256" key="1">
    <source>
        <dbReference type="ARBA" id="ARBA00004123"/>
    </source>
</evidence>
<dbReference type="InterPro" id="IPR005172">
    <property type="entry name" value="CRC"/>
</dbReference>
<evidence type="ECO:0000256" key="4">
    <source>
        <dbReference type="SAM" id="MobiDB-lite"/>
    </source>
</evidence>
<organism evidence="6 7">
    <name type="scientific">Vanilla planifolia</name>
    <name type="common">Vanilla</name>
    <dbReference type="NCBI Taxonomy" id="51239"/>
    <lineage>
        <taxon>Eukaryota</taxon>
        <taxon>Viridiplantae</taxon>
        <taxon>Streptophyta</taxon>
        <taxon>Embryophyta</taxon>
        <taxon>Tracheophyta</taxon>
        <taxon>Spermatophyta</taxon>
        <taxon>Magnoliopsida</taxon>
        <taxon>Liliopsida</taxon>
        <taxon>Asparagales</taxon>
        <taxon>Orchidaceae</taxon>
        <taxon>Vanilloideae</taxon>
        <taxon>Vanilleae</taxon>
        <taxon>Vanilla</taxon>
    </lineage>
</organism>
<evidence type="ECO:0000259" key="5">
    <source>
        <dbReference type="PROSITE" id="PS51634"/>
    </source>
</evidence>
<feature type="region of interest" description="Disordered" evidence="4">
    <location>
        <begin position="74"/>
        <end position="95"/>
    </location>
</feature>
<evidence type="ECO:0000313" key="7">
    <source>
        <dbReference type="Proteomes" id="UP000636800"/>
    </source>
</evidence>
<dbReference type="InterPro" id="IPR033467">
    <property type="entry name" value="Tesmin/TSO1-like_CXC"/>
</dbReference>
<feature type="domain" description="CRC" evidence="5">
    <location>
        <begin position="278"/>
        <end position="370"/>
    </location>
</feature>
<dbReference type="InterPro" id="IPR044522">
    <property type="entry name" value="TSO1-like"/>
</dbReference>
<comment type="similarity">
    <text evidence="2">Belongs to the lin-54 family.</text>
</comment>
<protein>
    <recommendedName>
        <fullName evidence="5">CRC domain-containing protein</fullName>
    </recommendedName>
</protein>
<proteinExistence type="inferred from homology"/>
<feature type="region of interest" description="Disordered" evidence="4">
    <location>
        <begin position="251"/>
        <end position="272"/>
    </location>
</feature>
<dbReference type="PANTHER" id="PTHR46159:SF6">
    <property type="entry name" value="OS12G0605300 PROTEIN"/>
    <property type="match status" value="1"/>
</dbReference>
<dbReference type="GO" id="GO:0005634">
    <property type="term" value="C:nucleus"/>
    <property type="evidence" value="ECO:0007669"/>
    <property type="project" value="UniProtKB-SubCell"/>
</dbReference>
<feature type="region of interest" description="Disordered" evidence="4">
    <location>
        <begin position="33"/>
        <end position="56"/>
    </location>
</feature>
<reference evidence="6 7" key="1">
    <citation type="journal article" date="2020" name="Nat. Food">
        <title>A phased Vanilla planifolia genome enables genetic improvement of flavour and production.</title>
        <authorList>
            <person name="Hasing T."/>
            <person name="Tang H."/>
            <person name="Brym M."/>
            <person name="Khazi F."/>
            <person name="Huang T."/>
            <person name="Chambers A.H."/>
        </authorList>
    </citation>
    <scope>NUCLEOTIDE SEQUENCE [LARGE SCALE GENOMIC DNA]</scope>
    <source>
        <tissue evidence="6">Leaf</tissue>
    </source>
</reference>
<dbReference type="PROSITE" id="PS51634">
    <property type="entry name" value="CRC"/>
    <property type="match status" value="1"/>
</dbReference>
<gene>
    <name evidence="6" type="ORF">HPP92_008655</name>
</gene>
<comment type="caution">
    <text evidence="6">The sequence shown here is derived from an EMBL/GenBank/DDBJ whole genome shotgun (WGS) entry which is preliminary data.</text>
</comment>
<feature type="compositionally biased region" description="Polar residues" evidence="4">
    <location>
        <begin position="83"/>
        <end position="92"/>
    </location>
</feature>
<name>A0A835R8G6_VANPL</name>
<evidence type="ECO:0000256" key="3">
    <source>
        <dbReference type="ARBA" id="ARBA00023242"/>
    </source>
</evidence>
<keyword evidence="3" id="KW-0539">Nucleus</keyword>
<comment type="subcellular location">
    <subcellularLocation>
        <location evidence="1">Nucleus</location>
    </subcellularLocation>
</comment>
<sequence length="422" mass="46357">MAKAVDAANSNACAVQNARSKHKGDLAWEKSTYPYSEEGTSNGVSNEPAAMGGNPNHYVPGGRPYVGHSCAPDIESMHGQRSAGPQNNNQCFDNRHESRDRMCGYNAKKQATQGEAASSSYPPKLELFPPENHQNHGYGDNLNNRNLMDATLPTQHALISSNSITSLQPFQSSAVANNTQQKSSKLSVTESRVKSVICSRLTSYDMNPTLDFVEAGNGDWHSALDVEPLQMCMQSDCNDGQIMLNNKVMLPSEEDDKRKDSKQANHGKKGTNGPVNEIRKYCSCKKSRCLKLYCECFAAEQFCNEACKCNCCSNKASDEDMILANKRRIKNRNPHAFSPKFVHGNGEPAEIAGVGCSSECRCENCENDYGRKVLEQEPRKEDVLYSLTPGQVPVNGSQNNINANSAQPFNHEINTQNPFQGS</sequence>
<dbReference type="Pfam" id="PF03638">
    <property type="entry name" value="TCR"/>
    <property type="match status" value="1"/>
</dbReference>
<dbReference type="EMBL" id="JADCNL010000004">
    <property type="protein sequence ID" value="KAG0484576.1"/>
    <property type="molecule type" value="Genomic_DNA"/>
</dbReference>
<accession>A0A835R8G6</accession>
<evidence type="ECO:0000313" key="6">
    <source>
        <dbReference type="EMBL" id="KAG0484576.1"/>
    </source>
</evidence>
<dbReference type="OrthoDB" id="1734063at2759"/>
<dbReference type="SMART" id="SM01114">
    <property type="entry name" value="CXC"/>
    <property type="match status" value="1"/>
</dbReference>
<dbReference type="GO" id="GO:0003700">
    <property type="term" value="F:DNA-binding transcription factor activity"/>
    <property type="evidence" value="ECO:0007669"/>
    <property type="project" value="InterPro"/>
</dbReference>
<dbReference type="Proteomes" id="UP000636800">
    <property type="component" value="Unassembled WGS sequence"/>
</dbReference>
<dbReference type="AlphaFoldDB" id="A0A835R8G6"/>
<evidence type="ECO:0000256" key="2">
    <source>
        <dbReference type="ARBA" id="ARBA00007267"/>
    </source>
</evidence>
<keyword evidence="7" id="KW-1185">Reference proteome</keyword>
<dbReference type="PANTHER" id="PTHR46159">
    <property type="entry name" value="PROTEIN TESMIN/TSO1-LIKE CXC 2"/>
    <property type="match status" value="1"/>
</dbReference>